<dbReference type="STRING" id="4533.J3LNS0"/>
<dbReference type="InterPro" id="IPR018066">
    <property type="entry name" value="Tubby_C_CS"/>
</dbReference>
<sequence length="374" mass="42401">MSFRSLIQEMRDEFGSISRHNLRSRVLSVLIFSTVHDAQPGPRDGTLKCFIRRNRATQTYYLYLGLTEALADDGKFLLAARKCRKPTCTDYLISLDMSDMSKGSNTYIGKLRIRKVRENNVLWISHQNCSFNWPLEKVYIKHNLQQSFKESANQLRFNRSNFLGTKFTVYDAHPPYDGAVVSKSRSARVIGLNQVSPRVPAGNYPVSHISYELNVLGARGPRRMNCIMDSIPASAVEEGGKAPTQTEFPLSGLDSFPSISFFRSKSARIDSATSQISAQKEEKLVLRNKSPRWHEQLQCWCLNFRGRVTVASVKNFQLVASDENGPTNQEQDKVILQFGKIGKDLFTMDYRYPISAFQSFAICLSSFDTKIACE</sequence>
<dbReference type="Pfam" id="PF01167">
    <property type="entry name" value="Tub"/>
    <property type="match status" value="2"/>
</dbReference>
<dbReference type="HOGENOM" id="CLU_028236_3_0_1"/>
<proteinExistence type="inferred from homology"/>
<dbReference type="Gramene" id="OB03G26960.1">
    <property type="protein sequence ID" value="OB03G26960.1"/>
    <property type="gene ID" value="OB03G26960"/>
</dbReference>
<evidence type="ECO:0000313" key="3">
    <source>
        <dbReference type="EnsemblPlants" id="OB03G26960.1"/>
    </source>
</evidence>
<dbReference type="Proteomes" id="UP000006038">
    <property type="component" value="Chromosome 3"/>
</dbReference>
<comment type="similarity">
    <text evidence="1">Belongs to the TUB family.</text>
</comment>
<dbReference type="OMA" id="QQSCWAQ"/>
<accession>J3LNS0</accession>
<dbReference type="InterPro" id="IPR025659">
    <property type="entry name" value="Tubby-like_C"/>
</dbReference>
<dbReference type="PROSITE" id="PS01200">
    <property type="entry name" value="TUB_1"/>
    <property type="match status" value="1"/>
</dbReference>
<protein>
    <recommendedName>
        <fullName evidence="2">Tubby C-terminal domain-containing protein</fullName>
    </recommendedName>
</protein>
<dbReference type="EnsemblPlants" id="OB03G26960.1">
    <property type="protein sequence ID" value="OB03G26960.1"/>
    <property type="gene ID" value="OB03G26960"/>
</dbReference>
<dbReference type="InterPro" id="IPR000007">
    <property type="entry name" value="Tubby_C"/>
</dbReference>
<dbReference type="PANTHER" id="PTHR16517">
    <property type="entry name" value="TUBBY-RELATED"/>
    <property type="match status" value="1"/>
</dbReference>
<reference evidence="3" key="1">
    <citation type="journal article" date="2013" name="Nat. Commun.">
        <title>Whole-genome sequencing of Oryza brachyantha reveals mechanisms underlying Oryza genome evolution.</title>
        <authorList>
            <person name="Chen J."/>
            <person name="Huang Q."/>
            <person name="Gao D."/>
            <person name="Wang J."/>
            <person name="Lang Y."/>
            <person name="Liu T."/>
            <person name="Li B."/>
            <person name="Bai Z."/>
            <person name="Luis Goicoechea J."/>
            <person name="Liang C."/>
            <person name="Chen C."/>
            <person name="Zhang W."/>
            <person name="Sun S."/>
            <person name="Liao Y."/>
            <person name="Zhang X."/>
            <person name="Yang L."/>
            <person name="Song C."/>
            <person name="Wang M."/>
            <person name="Shi J."/>
            <person name="Liu G."/>
            <person name="Liu J."/>
            <person name="Zhou H."/>
            <person name="Zhou W."/>
            <person name="Yu Q."/>
            <person name="An N."/>
            <person name="Chen Y."/>
            <person name="Cai Q."/>
            <person name="Wang B."/>
            <person name="Liu B."/>
            <person name="Min J."/>
            <person name="Huang Y."/>
            <person name="Wu H."/>
            <person name="Li Z."/>
            <person name="Zhang Y."/>
            <person name="Yin Y."/>
            <person name="Song W."/>
            <person name="Jiang J."/>
            <person name="Jackson S.A."/>
            <person name="Wing R.A."/>
            <person name="Wang J."/>
            <person name="Chen M."/>
        </authorList>
    </citation>
    <scope>NUCLEOTIDE SEQUENCE [LARGE SCALE GENOMIC DNA]</scope>
    <source>
        <strain evidence="3">cv. IRGC 101232</strain>
    </source>
</reference>
<evidence type="ECO:0000259" key="2">
    <source>
        <dbReference type="Pfam" id="PF01167"/>
    </source>
</evidence>
<dbReference type="SUPFAM" id="SSF54518">
    <property type="entry name" value="Tubby C-terminal domain-like"/>
    <property type="match status" value="2"/>
</dbReference>
<keyword evidence="4" id="KW-1185">Reference proteome</keyword>
<feature type="domain" description="Tubby C-terminal" evidence="2">
    <location>
        <begin position="153"/>
        <end position="369"/>
    </location>
</feature>
<evidence type="ECO:0000313" key="4">
    <source>
        <dbReference type="Proteomes" id="UP000006038"/>
    </source>
</evidence>
<dbReference type="Gene3D" id="3.20.90.10">
    <property type="entry name" value="Tubby Protein, Chain A"/>
    <property type="match status" value="1"/>
</dbReference>
<feature type="domain" description="Tubby C-terminal" evidence="2">
    <location>
        <begin position="39"/>
        <end position="120"/>
    </location>
</feature>
<dbReference type="PRINTS" id="PR01573">
    <property type="entry name" value="SUPERTUBBY"/>
</dbReference>
<dbReference type="eggNOG" id="KOG2502">
    <property type="taxonomic scope" value="Eukaryota"/>
</dbReference>
<evidence type="ECO:0000256" key="1">
    <source>
        <dbReference type="ARBA" id="ARBA00007129"/>
    </source>
</evidence>
<dbReference type="AlphaFoldDB" id="J3LNS0"/>
<organism evidence="3">
    <name type="scientific">Oryza brachyantha</name>
    <name type="common">malo sina</name>
    <dbReference type="NCBI Taxonomy" id="4533"/>
    <lineage>
        <taxon>Eukaryota</taxon>
        <taxon>Viridiplantae</taxon>
        <taxon>Streptophyta</taxon>
        <taxon>Embryophyta</taxon>
        <taxon>Tracheophyta</taxon>
        <taxon>Spermatophyta</taxon>
        <taxon>Magnoliopsida</taxon>
        <taxon>Liliopsida</taxon>
        <taxon>Poales</taxon>
        <taxon>Poaceae</taxon>
        <taxon>BOP clade</taxon>
        <taxon>Oryzoideae</taxon>
        <taxon>Oryzeae</taxon>
        <taxon>Oryzinae</taxon>
        <taxon>Oryza</taxon>
    </lineage>
</organism>
<dbReference type="PANTHER" id="PTHR16517:SF158">
    <property type="entry name" value="TUBBY-LIKE F-BOX PROTEIN 9"/>
    <property type="match status" value="1"/>
</dbReference>
<name>J3LNS0_ORYBR</name>
<reference evidence="3" key="2">
    <citation type="submission" date="2013-04" db="UniProtKB">
        <authorList>
            <consortium name="EnsemblPlants"/>
        </authorList>
    </citation>
    <scope>IDENTIFICATION</scope>
</reference>